<dbReference type="PANTHER" id="PTHR30409">
    <property type="entry name" value="CARBAMATE KINASE"/>
    <property type="match status" value="1"/>
</dbReference>
<evidence type="ECO:0000256" key="2">
    <source>
        <dbReference type="ARBA" id="ARBA00020752"/>
    </source>
</evidence>
<dbReference type="SUPFAM" id="SSF53633">
    <property type="entry name" value="Carbamate kinase-like"/>
    <property type="match status" value="1"/>
</dbReference>
<dbReference type="PIRSF" id="PIRSF000723">
    <property type="entry name" value="Carbamate_kin"/>
    <property type="match status" value="1"/>
</dbReference>
<evidence type="ECO:0000313" key="8">
    <source>
        <dbReference type="Proteomes" id="UP000001137"/>
    </source>
</evidence>
<evidence type="ECO:0000256" key="1">
    <source>
        <dbReference type="ARBA" id="ARBA00011066"/>
    </source>
</evidence>
<dbReference type="KEGG" id="cma:Cmaq_1838"/>
<evidence type="ECO:0000256" key="4">
    <source>
        <dbReference type="ARBA" id="ARBA00022777"/>
    </source>
</evidence>
<dbReference type="HOGENOM" id="CLU_076278_0_0_2"/>
<proteinExistence type="inferred from homology"/>
<dbReference type="InterPro" id="IPR001048">
    <property type="entry name" value="Asp/Glu/Uridylate_kinase"/>
</dbReference>
<dbReference type="PANTHER" id="PTHR30409:SF1">
    <property type="entry name" value="CARBAMATE KINASE-RELATED"/>
    <property type="match status" value="1"/>
</dbReference>
<dbReference type="RefSeq" id="WP_012186874.1">
    <property type="nucleotide sequence ID" value="NC_009954.1"/>
</dbReference>
<dbReference type="Pfam" id="PF00696">
    <property type="entry name" value="AA_kinase"/>
    <property type="match status" value="1"/>
</dbReference>
<reference evidence="7 8" key="1">
    <citation type="submission" date="2007-10" db="EMBL/GenBank/DDBJ databases">
        <title>Complete sequence of Caldivirga maquilingensis IC-167.</title>
        <authorList>
            <consortium name="US DOE Joint Genome Institute"/>
            <person name="Copeland A."/>
            <person name="Lucas S."/>
            <person name="Lapidus A."/>
            <person name="Barry K."/>
            <person name="Glavina del Rio T."/>
            <person name="Dalin E."/>
            <person name="Tice H."/>
            <person name="Pitluck S."/>
            <person name="Saunders E."/>
            <person name="Brettin T."/>
            <person name="Bruce D."/>
            <person name="Detter J.C."/>
            <person name="Han C."/>
            <person name="Schmutz J."/>
            <person name="Larimer F."/>
            <person name="Land M."/>
            <person name="Hauser L."/>
            <person name="Kyrpides N."/>
            <person name="Ivanova N."/>
            <person name="Biddle J.F."/>
            <person name="Zhang Z."/>
            <person name="Fitz-Gibbon S.T."/>
            <person name="Lowe T.M."/>
            <person name="Saltikov C."/>
            <person name="House C.H."/>
            <person name="Richardson P."/>
        </authorList>
    </citation>
    <scope>NUCLEOTIDE SEQUENCE [LARGE SCALE GENOMIC DNA]</scope>
    <source>
        <strain evidence="8">ATCC 700844 / DSM 13496 / JCM 10307 / IC-167</strain>
    </source>
</reference>
<protein>
    <recommendedName>
        <fullName evidence="2 5">Carbamate kinase</fullName>
    </recommendedName>
</protein>
<evidence type="ECO:0000256" key="3">
    <source>
        <dbReference type="ARBA" id="ARBA00022679"/>
    </source>
</evidence>
<dbReference type="CDD" id="cd04235">
    <property type="entry name" value="AAK_CK"/>
    <property type="match status" value="1"/>
</dbReference>
<dbReference type="GeneID" id="5709917"/>
<dbReference type="EMBL" id="CP000852">
    <property type="protein sequence ID" value="ABW02655.1"/>
    <property type="molecule type" value="Genomic_DNA"/>
</dbReference>
<dbReference type="GO" id="GO:0005829">
    <property type="term" value="C:cytosol"/>
    <property type="evidence" value="ECO:0007669"/>
    <property type="project" value="TreeGrafter"/>
</dbReference>
<feature type="domain" description="Aspartate/glutamate/uridylate kinase" evidence="6">
    <location>
        <begin position="1"/>
        <end position="281"/>
    </location>
</feature>
<keyword evidence="3 5" id="KW-0808">Transferase</keyword>
<dbReference type="InterPro" id="IPR036393">
    <property type="entry name" value="AceGlu_kinase-like_sf"/>
</dbReference>
<dbReference type="GO" id="GO:0019546">
    <property type="term" value="P:L-arginine deiminase pathway"/>
    <property type="evidence" value="ECO:0007669"/>
    <property type="project" value="TreeGrafter"/>
</dbReference>
<sequence>MMLVIALGGNAFAKTGSRVGSPKDQLEAVREAAVDVINMVQLGYRVIVTHGNGPQVGLITERISDSLSLDMAVAATEGWMGYLLANAIEGEARRRGLDTRAVVIVTRVTVNSNDEAFRNPTKFIGPAYSETDAVELSRIKGWVFRRDPRGGWRRVVPSPRPVSIIEIDAIKQLINNGNIVIAVGGGGVPVINHEGVEAVIDKDLATQLLANSINADELMILSDVDYVYLNYGKPNQKPLTTVRVSELRKYYDEGQFPEGNMGPKVEAVIRFIEDGGRRAYIGRLGKAIELIKGVTGTVILP</sequence>
<dbReference type="STRING" id="397948.Cmaq_1838"/>
<evidence type="ECO:0000256" key="5">
    <source>
        <dbReference type="PIRNR" id="PIRNR000723"/>
    </source>
</evidence>
<evidence type="ECO:0000259" key="6">
    <source>
        <dbReference type="Pfam" id="PF00696"/>
    </source>
</evidence>
<keyword evidence="4 5" id="KW-0418">Kinase</keyword>
<dbReference type="InterPro" id="IPR003964">
    <property type="entry name" value="Carb_kinase"/>
</dbReference>
<dbReference type="AlphaFoldDB" id="A8MB26"/>
<dbReference type="Gene3D" id="3.40.1160.10">
    <property type="entry name" value="Acetylglutamate kinase-like"/>
    <property type="match status" value="1"/>
</dbReference>
<comment type="similarity">
    <text evidence="1 5">Belongs to the carbamate kinase family.</text>
</comment>
<dbReference type="PRINTS" id="PR01469">
    <property type="entry name" value="CARBMTKINASE"/>
</dbReference>
<dbReference type="FunFam" id="3.40.1160.10:FF:000007">
    <property type="entry name" value="Carbamate kinase"/>
    <property type="match status" value="1"/>
</dbReference>
<dbReference type="Proteomes" id="UP000001137">
    <property type="component" value="Chromosome"/>
</dbReference>
<name>A8MB26_CALMQ</name>
<dbReference type="NCBIfam" id="NF009007">
    <property type="entry name" value="PRK12352.1"/>
    <property type="match status" value="1"/>
</dbReference>
<evidence type="ECO:0000313" key="7">
    <source>
        <dbReference type="EMBL" id="ABW02655.1"/>
    </source>
</evidence>
<dbReference type="GO" id="GO:0008804">
    <property type="term" value="F:carbamate kinase activity"/>
    <property type="evidence" value="ECO:0007669"/>
    <property type="project" value="InterPro"/>
</dbReference>
<organism evidence="7 8">
    <name type="scientific">Caldivirga maquilingensis (strain ATCC 700844 / DSM 13496 / JCM 10307 / IC-167)</name>
    <dbReference type="NCBI Taxonomy" id="397948"/>
    <lineage>
        <taxon>Archaea</taxon>
        <taxon>Thermoproteota</taxon>
        <taxon>Thermoprotei</taxon>
        <taxon>Thermoproteales</taxon>
        <taxon>Thermoproteaceae</taxon>
        <taxon>Caldivirga</taxon>
    </lineage>
</organism>
<gene>
    <name evidence="7" type="ordered locus">Cmaq_1838</name>
</gene>
<dbReference type="OrthoDB" id="31128at2157"/>
<keyword evidence="8" id="KW-1185">Reference proteome</keyword>
<dbReference type="eggNOG" id="arCOG00863">
    <property type="taxonomic scope" value="Archaea"/>
</dbReference>
<accession>A8MB26</accession>